<dbReference type="GO" id="GO:0016746">
    <property type="term" value="F:acyltransferase activity"/>
    <property type="evidence" value="ECO:0007669"/>
    <property type="project" value="UniProtKB-KW"/>
</dbReference>
<evidence type="ECO:0000313" key="2">
    <source>
        <dbReference type="EMBL" id="MBT0773588.1"/>
    </source>
</evidence>
<proteinExistence type="predicted"/>
<dbReference type="Pfam" id="PF00583">
    <property type="entry name" value="Acetyltransf_1"/>
    <property type="match status" value="1"/>
</dbReference>
<evidence type="ECO:0000259" key="1">
    <source>
        <dbReference type="PROSITE" id="PS51186"/>
    </source>
</evidence>
<evidence type="ECO:0000313" key="3">
    <source>
        <dbReference type="Proteomes" id="UP001197247"/>
    </source>
</evidence>
<dbReference type="SUPFAM" id="SSF55729">
    <property type="entry name" value="Acyl-CoA N-acyltransferases (Nat)"/>
    <property type="match status" value="1"/>
</dbReference>
<dbReference type="Gene3D" id="3.40.630.30">
    <property type="match status" value="1"/>
</dbReference>
<reference evidence="2 3" key="1">
    <citation type="submission" date="2021-05" db="EMBL/GenBank/DDBJ databases">
        <title>Kineosporia and Streptomyces sp. nov. two new marine actinobacteria isolated from Coral.</title>
        <authorList>
            <person name="Buangrab K."/>
            <person name="Sutthacheep M."/>
            <person name="Yeemin T."/>
            <person name="Harunari E."/>
            <person name="Igarashi Y."/>
            <person name="Kanchanasin P."/>
            <person name="Tanasupawat S."/>
            <person name="Phongsopitanun W."/>
        </authorList>
    </citation>
    <scope>NUCLEOTIDE SEQUENCE [LARGE SCALE GENOMIC DNA]</scope>
    <source>
        <strain evidence="2 3">J2-2</strain>
    </source>
</reference>
<dbReference type="Proteomes" id="UP001197247">
    <property type="component" value="Unassembled WGS sequence"/>
</dbReference>
<dbReference type="EC" id="2.3.1.-" evidence="2"/>
<keyword evidence="3" id="KW-1185">Reference proteome</keyword>
<dbReference type="RefSeq" id="WP_214160126.1">
    <property type="nucleotide sequence ID" value="NZ_JAHBAY010000018.1"/>
</dbReference>
<protein>
    <submittedName>
        <fullName evidence="2">GNAT family N-acetyltransferase</fullName>
        <ecNumber evidence="2">2.3.1.-</ecNumber>
    </submittedName>
</protein>
<comment type="caution">
    <text evidence="2">The sequence shown here is derived from an EMBL/GenBank/DDBJ whole genome shotgun (WGS) entry which is preliminary data.</text>
</comment>
<dbReference type="InterPro" id="IPR016181">
    <property type="entry name" value="Acyl_CoA_acyltransferase"/>
</dbReference>
<keyword evidence="2" id="KW-0012">Acyltransferase</keyword>
<gene>
    <name evidence="2" type="ORF">KIH74_31885</name>
</gene>
<name>A0ABS5TS18_9ACTN</name>
<dbReference type="InterPro" id="IPR000182">
    <property type="entry name" value="GNAT_dom"/>
</dbReference>
<organism evidence="2 3">
    <name type="scientific">Kineosporia corallincola</name>
    <dbReference type="NCBI Taxonomy" id="2835133"/>
    <lineage>
        <taxon>Bacteria</taxon>
        <taxon>Bacillati</taxon>
        <taxon>Actinomycetota</taxon>
        <taxon>Actinomycetes</taxon>
        <taxon>Kineosporiales</taxon>
        <taxon>Kineosporiaceae</taxon>
        <taxon>Kineosporia</taxon>
    </lineage>
</organism>
<keyword evidence="2" id="KW-0808">Transferase</keyword>
<dbReference type="PROSITE" id="PS51186">
    <property type="entry name" value="GNAT"/>
    <property type="match status" value="1"/>
</dbReference>
<sequence>MEVTSLGYRTDLMMRRLGGSQVSDRGSHLVVRTPANPHYWWGNYLLLRERPQVGEWPGWVAEFAREFPQAAHVALGLDNVDGEIEDGAGLAALGFEILVDTVMTATALVPPAGPADHAEIRALRGDDDWAQLVRLRLALHGAGDNPAFAEFAARKAAEYRSGVEAGHGAWFGAFVHGEMRCGAGLFSDGLGVARFQNVETHPDFRRQGLASALVHRLGCWGLDRLEAEKLVMVADPGYHAIRLYRALGFRDVEHQVQAQRPPGAEK</sequence>
<accession>A0ABS5TS18</accession>
<feature type="domain" description="N-acetyltransferase" evidence="1">
    <location>
        <begin position="118"/>
        <end position="266"/>
    </location>
</feature>
<dbReference type="EMBL" id="JAHBAY010000018">
    <property type="protein sequence ID" value="MBT0773588.1"/>
    <property type="molecule type" value="Genomic_DNA"/>
</dbReference>